<evidence type="ECO:0000313" key="2">
    <source>
        <dbReference type="EMBL" id="MBC2650834.1"/>
    </source>
</evidence>
<dbReference type="Proteomes" id="UP000520156">
    <property type="component" value="Unassembled WGS sequence"/>
</dbReference>
<dbReference type="InterPro" id="IPR037401">
    <property type="entry name" value="SnoaL-like"/>
</dbReference>
<dbReference type="AlphaFoldDB" id="A0A7X1F683"/>
<gene>
    <name evidence="2" type="ORF">H7F49_03890</name>
</gene>
<comment type="caution">
    <text evidence="2">The sequence shown here is derived from an EMBL/GenBank/DDBJ whole genome shotgun (WGS) entry which is preliminary data.</text>
</comment>
<protein>
    <submittedName>
        <fullName evidence="2">Nuclear transport factor 2 family protein</fullName>
    </submittedName>
</protein>
<feature type="domain" description="SnoaL-like" evidence="1">
    <location>
        <begin position="8"/>
        <end position="111"/>
    </location>
</feature>
<organism evidence="2 3">
    <name type="scientific">Novosphingobium aerophilum</name>
    <dbReference type="NCBI Taxonomy" id="2839843"/>
    <lineage>
        <taxon>Bacteria</taxon>
        <taxon>Pseudomonadati</taxon>
        <taxon>Pseudomonadota</taxon>
        <taxon>Alphaproteobacteria</taxon>
        <taxon>Sphingomonadales</taxon>
        <taxon>Sphingomonadaceae</taxon>
        <taxon>Novosphingobium</taxon>
    </lineage>
</organism>
<dbReference type="Pfam" id="PF12680">
    <property type="entry name" value="SnoaL_2"/>
    <property type="match status" value="1"/>
</dbReference>
<reference evidence="2 3" key="1">
    <citation type="submission" date="2020-08" db="EMBL/GenBank/DDBJ databases">
        <title>The genome sequence of Novosphingobium flavum 4Y4.</title>
        <authorList>
            <person name="Liu Y."/>
        </authorList>
    </citation>
    <scope>NUCLEOTIDE SEQUENCE [LARGE SCALE GENOMIC DNA]</scope>
    <source>
        <strain evidence="2 3">4Y4</strain>
    </source>
</reference>
<dbReference type="InterPro" id="IPR032710">
    <property type="entry name" value="NTF2-like_dom_sf"/>
</dbReference>
<dbReference type="SUPFAM" id="SSF54427">
    <property type="entry name" value="NTF2-like"/>
    <property type="match status" value="1"/>
</dbReference>
<sequence length="116" mass="12713">MSNLATAKAMIAAYNAQDVDTYVSYMTEDACEANYRGDVVREGKEGTRSGLAAAFARWPQNHAEIVEAQAIGSYVLMREHVTRGPATDGSPLVEPFDVVAVYSFEGDKCSRVEFIR</sequence>
<dbReference type="EMBL" id="JACLAU010000003">
    <property type="protein sequence ID" value="MBC2650834.1"/>
    <property type="molecule type" value="Genomic_DNA"/>
</dbReference>
<keyword evidence="3" id="KW-1185">Reference proteome</keyword>
<proteinExistence type="predicted"/>
<dbReference type="RefSeq" id="WP_185682257.1">
    <property type="nucleotide sequence ID" value="NZ_JACLAU010000003.1"/>
</dbReference>
<accession>A0A7X1F683</accession>
<name>A0A7X1F683_9SPHN</name>
<dbReference type="Gene3D" id="3.10.450.50">
    <property type="match status" value="1"/>
</dbReference>
<evidence type="ECO:0000313" key="3">
    <source>
        <dbReference type="Proteomes" id="UP000520156"/>
    </source>
</evidence>
<evidence type="ECO:0000259" key="1">
    <source>
        <dbReference type="Pfam" id="PF12680"/>
    </source>
</evidence>